<protein>
    <submittedName>
        <fullName evidence="2">Uncharacterized protein</fullName>
    </submittedName>
</protein>
<keyword evidence="3" id="KW-1185">Reference proteome</keyword>
<name>A0A0M2NHB4_9FIRM</name>
<gene>
    <name evidence="2" type="ORF">CHK_0536</name>
</gene>
<dbReference type="Proteomes" id="UP000034076">
    <property type="component" value="Unassembled WGS sequence"/>
</dbReference>
<evidence type="ECO:0000313" key="2">
    <source>
        <dbReference type="EMBL" id="KKI51959.1"/>
    </source>
</evidence>
<feature type="region of interest" description="Disordered" evidence="1">
    <location>
        <begin position="1"/>
        <end position="23"/>
    </location>
</feature>
<proteinExistence type="predicted"/>
<dbReference type="STRING" id="270498.CHK_0536"/>
<accession>A0A0M2NHB4</accession>
<organism evidence="2 3">
    <name type="scientific">Christensenella hongkongensis</name>
    <dbReference type="NCBI Taxonomy" id="270498"/>
    <lineage>
        <taxon>Bacteria</taxon>
        <taxon>Bacillati</taxon>
        <taxon>Bacillota</taxon>
        <taxon>Clostridia</taxon>
        <taxon>Christensenellales</taxon>
        <taxon>Christensenellaceae</taxon>
        <taxon>Christensenella</taxon>
    </lineage>
</organism>
<dbReference type="RefSeq" id="WP_046442488.1">
    <property type="nucleotide sequence ID" value="NZ_LAYJ01000049.1"/>
</dbReference>
<comment type="caution">
    <text evidence="2">The sequence shown here is derived from an EMBL/GenBank/DDBJ whole genome shotgun (WGS) entry which is preliminary data.</text>
</comment>
<feature type="region of interest" description="Disordered" evidence="1">
    <location>
        <begin position="36"/>
        <end position="71"/>
    </location>
</feature>
<dbReference type="EMBL" id="LAYJ01000049">
    <property type="protein sequence ID" value="KKI51959.1"/>
    <property type="molecule type" value="Genomic_DNA"/>
</dbReference>
<reference evidence="2 3" key="1">
    <citation type="submission" date="2015-04" db="EMBL/GenBank/DDBJ databases">
        <title>Draft genome sequence of bacteremic isolate Catabacter hongkongensis type strain HKU16T.</title>
        <authorList>
            <person name="Lau S.K."/>
            <person name="Teng J.L."/>
            <person name="Huang Y."/>
            <person name="Curreem S.O."/>
            <person name="Tsui S.K."/>
            <person name="Woo P.C."/>
        </authorList>
    </citation>
    <scope>NUCLEOTIDE SEQUENCE [LARGE SCALE GENOMIC DNA]</scope>
    <source>
        <strain evidence="2 3">HKU16</strain>
    </source>
</reference>
<evidence type="ECO:0000313" key="3">
    <source>
        <dbReference type="Proteomes" id="UP000034076"/>
    </source>
</evidence>
<dbReference type="AlphaFoldDB" id="A0A0M2NHB4"/>
<evidence type="ECO:0000256" key="1">
    <source>
        <dbReference type="SAM" id="MobiDB-lite"/>
    </source>
</evidence>
<sequence length="71" mass="7890">MEKKTEPAKATEKAAGKKQAEKTRYFYLDREITAEEAGALSEPVVRGTAPGQGPSEMPELPRTQAKARRDW</sequence>